<keyword evidence="1" id="KW-0812">Transmembrane</keyword>
<gene>
    <name evidence="2" type="ORF">SAMN05444394_0135</name>
</gene>
<dbReference type="EMBL" id="FSRC01000001">
    <property type="protein sequence ID" value="SIN65412.1"/>
    <property type="molecule type" value="Genomic_DNA"/>
</dbReference>
<feature type="transmembrane region" description="Helical" evidence="1">
    <location>
        <begin position="7"/>
        <end position="29"/>
    </location>
</feature>
<feature type="transmembrane region" description="Helical" evidence="1">
    <location>
        <begin position="35"/>
        <end position="53"/>
    </location>
</feature>
<proteinExistence type="predicted"/>
<organism evidence="2 3">
    <name type="scientific">Algoriphagus halophilus</name>
    <dbReference type="NCBI Taxonomy" id="226505"/>
    <lineage>
        <taxon>Bacteria</taxon>
        <taxon>Pseudomonadati</taxon>
        <taxon>Bacteroidota</taxon>
        <taxon>Cytophagia</taxon>
        <taxon>Cytophagales</taxon>
        <taxon>Cyclobacteriaceae</taxon>
        <taxon>Algoriphagus</taxon>
    </lineage>
</organism>
<keyword evidence="1" id="KW-0472">Membrane</keyword>
<evidence type="ECO:0000313" key="3">
    <source>
        <dbReference type="Proteomes" id="UP000185221"/>
    </source>
</evidence>
<keyword evidence="3" id="KW-1185">Reference proteome</keyword>
<dbReference type="Proteomes" id="UP000185221">
    <property type="component" value="Unassembled WGS sequence"/>
</dbReference>
<protein>
    <submittedName>
        <fullName evidence="2">Uncharacterized protein</fullName>
    </submittedName>
</protein>
<dbReference type="STRING" id="226505.SAMN05444394_0135"/>
<keyword evidence="1" id="KW-1133">Transmembrane helix</keyword>
<accession>A0A1N6D3L5</accession>
<sequence>MKSIFSTILLIVIVAVAIFIGLGILTAILTAFENLIIAIWPFLLGGVVIYGIFKMFFDK</sequence>
<reference evidence="3" key="1">
    <citation type="submission" date="2016-11" db="EMBL/GenBank/DDBJ databases">
        <authorList>
            <person name="Varghese N."/>
            <person name="Submissions S."/>
        </authorList>
    </citation>
    <scope>NUCLEOTIDE SEQUENCE [LARGE SCALE GENOMIC DNA]</scope>
    <source>
        <strain evidence="3">DSM 15292</strain>
    </source>
</reference>
<evidence type="ECO:0000313" key="2">
    <source>
        <dbReference type="EMBL" id="SIN65412.1"/>
    </source>
</evidence>
<name>A0A1N6D3L5_9BACT</name>
<evidence type="ECO:0000256" key="1">
    <source>
        <dbReference type="SAM" id="Phobius"/>
    </source>
</evidence>
<dbReference type="AlphaFoldDB" id="A0A1N6D3L5"/>